<dbReference type="WBParaSite" id="GPUH_0000930201-mRNA-1">
    <property type="protein sequence ID" value="GPUH_0000930201-mRNA-1"/>
    <property type="gene ID" value="GPUH_0000930201"/>
</dbReference>
<reference evidence="5" key="1">
    <citation type="submission" date="2016-06" db="UniProtKB">
        <authorList>
            <consortium name="WormBaseParasite"/>
        </authorList>
    </citation>
    <scope>IDENTIFICATION</scope>
</reference>
<evidence type="ECO:0000256" key="2">
    <source>
        <dbReference type="ARBA" id="ARBA00022553"/>
    </source>
</evidence>
<dbReference type="GO" id="GO:0032934">
    <property type="term" value="F:sterol binding"/>
    <property type="evidence" value="ECO:0007669"/>
    <property type="project" value="TreeGrafter"/>
</dbReference>
<keyword evidence="2" id="KW-0597">Phosphoprotein</keyword>
<dbReference type="GO" id="GO:0097038">
    <property type="term" value="C:perinuclear endoplasmic reticulum"/>
    <property type="evidence" value="ECO:0007669"/>
    <property type="project" value="TreeGrafter"/>
</dbReference>
<dbReference type="EMBL" id="UYRT01029805">
    <property type="protein sequence ID" value="VDK70444.1"/>
    <property type="molecule type" value="Genomic_DNA"/>
</dbReference>
<dbReference type="AlphaFoldDB" id="A0A183DKQ0"/>
<dbReference type="PANTHER" id="PTHR10972">
    <property type="entry name" value="OXYSTEROL-BINDING PROTEIN-RELATED"/>
    <property type="match status" value="1"/>
</dbReference>
<dbReference type="GO" id="GO:0005829">
    <property type="term" value="C:cytosol"/>
    <property type="evidence" value="ECO:0007669"/>
    <property type="project" value="TreeGrafter"/>
</dbReference>
<evidence type="ECO:0000313" key="4">
    <source>
        <dbReference type="Proteomes" id="UP000271098"/>
    </source>
</evidence>
<gene>
    <name evidence="3" type="ORF">GPUH_LOCUS9292</name>
</gene>
<proteinExistence type="inferred from homology"/>
<protein>
    <submittedName>
        <fullName evidence="5">Phage gp6-like head-tail connector protein</fullName>
    </submittedName>
</protein>
<keyword evidence="4" id="KW-1185">Reference proteome</keyword>
<organism evidence="5">
    <name type="scientific">Gongylonema pulchrum</name>
    <dbReference type="NCBI Taxonomy" id="637853"/>
    <lineage>
        <taxon>Eukaryota</taxon>
        <taxon>Metazoa</taxon>
        <taxon>Ecdysozoa</taxon>
        <taxon>Nematoda</taxon>
        <taxon>Chromadorea</taxon>
        <taxon>Rhabditida</taxon>
        <taxon>Spirurina</taxon>
        <taxon>Spiruromorpha</taxon>
        <taxon>Spiruroidea</taxon>
        <taxon>Gongylonematidae</taxon>
        <taxon>Gongylonema</taxon>
    </lineage>
</organism>
<dbReference type="Proteomes" id="UP000271098">
    <property type="component" value="Unassembled WGS sequence"/>
</dbReference>
<dbReference type="InterPro" id="IPR037239">
    <property type="entry name" value="OSBP_sf"/>
</dbReference>
<sequence length="99" mass="11193">MVNFNEPLSVLQRISEDLEYSYLLDEGAEKNDSLEQMCFVAAFAISAYSTTGYRTTKPFNPLLGETFECDRFADLGWRSLAEQVTGFFFLGLHSGDEET</sequence>
<dbReference type="GO" id="GO:0005886">
    <property type="term" value="C:plasma membrane"/>
    <property type="evidence" value="ECO:0007669"/>
    <property type="project" value="TreeGrafter"/>
</dbReference>
<dbReference type="SUPFAM" id="SSF144000">
    <property type="entry name" value="Oxysterol-binding protein-like"/>
    <property type="match status" value="1"/>
</dbReference>
<name>A0A183DKQ0_9BILA</name>
<comment type="similarity">
    <text evidence="1">Belongs to the OSBP family.</text>
</comment>
<evidence type="ECO:0000313" key="5">
    <source>
        <dbReference type="WBParaSite" id="GPUH_0000930201-mRNA-1"/>
    </source>
</evidence>
<evidence type="ECO:0000256" key="1">
    <source>
        <dbReference type="ARBA" id="ARBA00008842"/>
    </source>
</evidence>
<accession>A0A183DKQ0</accession>
<evidence type="ECO:0000313" key="3">
    <source>
        <dbReference type="EMBL" id="VDK70444.1"/>
    </source>
</evidence>
<dbReference type="OrthoDB" id="5858903at2759"/>
<dbReference type="PANTHER" id="PTHR10972:SF205">
    <property type="entry name" value="OXYSTEROL-BINDING PROTEIN 1"/>
    <property type="match status" value="1"/>
</dbReference>
<dbReference type="InterPro" id="IPR000648">
    <property type="entry name" value="Oxysterol-bd"/>
</dbReference>
<dbReference type="Pfam" id="PF01237">
    <property type="entry name" value="Oxysterol_BP"/>
    <property type="match status" value="1"/>
</dbReference>
<reference evidence="3 4" key="2">
    <citation type="submission" date="2018-11" db="EMBL/GenBank/DDBJ databases">
        <authorList>
            <consortium name="Pathogen Informatics"/>
        </authorList>
    </citation>
    <scope>NUCLEOTIDE SEQUENCE [LARGE SCALE GENOMIC DNA]</scope>
</reference>